<dbReference type="EMBL" id="DVOJ01000005">
    <property type="protein sequence ID" value="HIV01148.1"/>
    <property type="molecule type" value="Genomic_DNA"/>
</dbReference>
<sequence>MSACGDGNDTTKKDRTNTAEIVSVYQDYGASLYVEMTGFEHDEYELTGSSRHNLTLEFSINNGEWFECEPVQLFYDESGKGVYQILSATYNYGDSEVSSFTIMMTGQNVEPGKISISVRIPESNTYNASAGTSPSTYTLKSKIQTIDDKIGEGVYGFGSQGTSNSPEEEKFVFYQDSSNPYNLKVGKFYSQANESGDSISYDRFVRELTEEEETQFSEFDLEYKVVNYTSKYITTVEGSEDENIATLEIASDENDAIYSTKGWTDSLSLSKSNLWIYTNTGFYYECMIFLVRLKATDDTVQSEAMCFEVYIGSEEITQ</sequence>
<evidence type="ECO:0000313" key="1">
    <source>
        <dbReference type="EMBL" id="HIV01148.1"/>
    </source>
</evidence>
<accession>A0A9D1SXY1</accession>
<proteinExistence type="predicted"/>
<comment type="caution">
    <text evidence="1">The sequence shown here is derived from an EMBL/GenBank/DDBJ whole genome shotgun (WGS) entry which is preliminary data.</text>
</comment>
<reference evidence="1" key="1">
    <citation type="submission" date="2020-10" db="EMBL/GenBank/DDBJ databases">
        <authorList>
            <person name="Gilroy R."/>
        </authorList>
    </citation>
    <scope>NUCLEOTIDE SEQUENCE</scope>
    <source>
        <strain evidence="1">CHK186-9395</strain>
    </source>
</reference>
<dbReference type="AlphaFoldDB" id="A0A9D1SXY1"/>
<protein>
    <submittedName>
        <fullName evidence="1">Uncharacterized protein</fullName>
    </submittedName>
</protein>
<gene>
    <name evidence="1" type="ORF">IAA62_01150</name>
</gene>
<reference evidence="1" key="2">
    <citation type="journal article" date="2021" name="PeerJ">
        <title>Extensive microbial diversity within the chicken gut microbiome revealed by metagenomics and culture.</title>
        <authorList>
            <person name="Gilroy R."/>
            <person name="Ravi A."/>
            <person name="Getino M."/>
            <person name="Pursley I."/>
            <person name="Horton D.L."/>
            <person name="Alikhan N.F."/>
            <person name="Baker D."/>
            <person name="Gharbi K."/>
            <person name="Hall N."/>
            <person name="Watson M."/>
            <person name="Adriaenssens E.M."/>
            <person name="Foster-Nyarko E."/>
            <person name="Jarju S."/>
            <person name="Secka A."/>
            <person name="Antonio M."/>
            <person name="Oren A."/>
            <person name="Chaudhuri R.R."/>
            <person name="La Ragione R."/>
            <person name="Hildebrand F."/>
            <person name="Pallen M.J."/>
        </authorList>
    </citation>
    <scope>NUCLEOTIDE SEQUENCE</scope>
    <source>
        <strain evidence="1">CHK186-9395</strain>
    </source>
</reference>
<name>A0A9D1SXY1_9FIRM</name>
<evidence type="ECO:0000313" key="2">
    <source>
        <dbReference type="Proteomes" id="UP000886861"/>
    </source>
</evidence>
<dbReference type="Proteomes" id="UP000886861">
    <property type="component" value="Unassembled WGS sequence"/>
</dbReference>
<organism evidence="1 2">
    <name type="scientific">Candidatus Caccopulliclostridium gallistercoris</name>
    <dbReference type="NCBI Taxonomy" id="2840719"/>
    <lineage>
        <taxon>Bacteria</taxon>
        <taxon>Bacillati</taxon>
        <taxon>Bacillota</taxon>
        <taxon>Clostridia</taxon>
        <taxon>Candidatus Caccopulliclostridium</taxon>
    </lineage>
</organism>